<keyword evidence="2 7" id="KW-0812">Transmembrane</keyword>
<evidence type="ECO:0000313" key="9">
    <source>
        <dbReference type="Proteomes" id="UP000318571"/>
    </source>
</evidence>
<feature type="region of interest" description="Disordered" evidence="6">
    <location>
        <begin position="563"/>
        <end position="587"/>
    </location>
</feature>
<evidence type="ECO:0000256" key="2">
    <source>
        <dbReference type="ARBA" id="ARBA00022692"/>
    </source>
</evidence>
<evidence type="ECO:0000313" key="8">
    <source>
        <dbReference type="EMBL" id="TRY73961.1"/>
    </source>
</evidence>
<dbReference type="PANTHER" id="PTHR10736">
    <property type="entry name" value="BESTROPHIN"/>
    <property type="match status" value="1"/>
</dbReference>
<evidence type="ECO:0000256" key="7">
    <source>
        <dbReference type="SAM" id="Phobius"/>
    </source>
</evidence>
<comment type="subcellular location">
    <subcellularLocation>
        <location evidence="1">Membrane</location>
    </subcellularLocation>
</comment>
<sequence length="839" mass="94928">MTVSYTADVANASSFGCFTKILFRWKGSVYKLILRELSAYIFVYFIVNIIYRTILCQPGNEYYRHFFEGLKKYCSIHISSIPMTFGLGFYVSLIVKRWWDQYSLLPWPDSLGLFVVGLLVGSEERPRMMRRNIMRYTLLAYVINLRRVSLRVYKRFPTLEHVVDSGLMRPDELKIFEGLNEKCTFSKWWMPLVWATNIVSQARQETLIKSDPAVQTILGEISRIRRGLTGVTHYDTISVPLVYTQVVTLAVYSYFGAELFGAQWVTPANPEDYNDIYNLPVFHVTNNINIDDSIPKGETYQALDLYVPLFLILKFMFYVGWLKVAETLINPFGEDDDDFELNYLIDRHTQVSYMIVDETQTIHPELLKDMYFNDPLPPTLPYTKETEHFRKEEPKGSAEVKEEADSSSMLYYKLDFLHRNPSKRKSSRKPVEETLSSEYESIDPRLFGNWFRSKRGRSMIRHSGRSNSSTSVINGPTSRRKVSAESVRSSKSFNKSNRSIYAKMFGPRFSSRRGTNLVENEEPSGKTNTITIEDEQAQRKKSAVSTISSQTLYGKLENLKIEEEDEDEEERRIGELGQTARSFNSDRMRQLRQLSTISEGEGNTPCSTNPASRRNSMLVEGGMLPDSPIMDPKFKIQLMPIEGGKSDYGSSSYYPIGSEASHRAASPKFGHDDAPNYEPILFTNSPKVNHIPGPSPKPPHLPAPNGSPKSEGRLGRNATTKPISPLVNSQNCAIPANPVQGGHTLEVRPNAEEPLSPALPKRKAVMSLRKVTKDKTPEGSPTGTHKEGPAPNIVVTPASEGRVSPEYFGNDTETTSESISTDKEEDDAFSAFDSATFYV</sequence>
<keyword evidence="9" id="KW-1185">Reference proteome</keyword>
<dbReference type="PANTHER" id="PTHR10736:SF11">
    <property type="entry name" value="BESTROPHIN 2"/>
    <property type="match status" value="1"/>
</dbReference>
<organism evidence="8 9">
    <name type="scientific">Tigriopus californicus</name>
    <name type="common">Marine copepod</name>
    <dbReference type="NCBI Taxonomy" id="6832"/>
    <lineage>
        <taxon>Eukaryota</taxon>
        <taxon>Metazoa</taxon>
        <taxon>Ecdysozoa</taxon>
        <taxon>Arthropoda</taxon>
        <taxon>Crustacea</taxon>
        <taxon>Multicrustacea</taxon>
        <taxon>Hexanauplia</taxon>
        <taxon>Copepoda</taxon>
        <taxon>Harpacticoida</taxon>
        <taxon>Harpacticidae</taxon>
        <taxon>Tigriopus</taxon>
    </lineage>
</organism>
<reference evidence="8 9" key="1">
    <citation type="journal article" date="2018" name="Nat. Ecol. Evol.">
        <title>Genomic signatures of mitonuclear coevolution across populations of Tigriopus californicus.</title>
        <authorList>
            <person name="Barreto F.S."/>
            <person name="Watson E.T."/>
            <person name="Lima T.G."/>
            <person name="Willett C.S."/>
            <person name="Edmands S."/>
            <person name="Li W."/>
            <person name="Burton R.S."/>
        </authorList>
    </citation>
    <scope>NUCLEOTIDE SEQUENCE [LARGE SCALE GENOMIC DNA]</scope>
    <source>
        <strain evidence="8 9">San Diego</strain>
    </source>
</reference>
<gene>
    <name evidence="8" type="ORF">TCAL_11346</name>
</gene>
<evidence type="ECO:0000256" key="4">
    <source>
        <dbReference type="ARBA" id="ARBA00023136"/>
    </source>
</evidence>
<feature type="region of interest" description="Disordered" evidence="6">
    <location>
        <begin position="663"/>
        <end position="728"/>
    </location>
</feature>
<evidence type="ECO:0000256" key="1">
    <source>
        <dbReference type="ARBA" id="ARBA00004370"/>
    </source>
</evidence>
<feature type="region of interest" description="Disordered" evidence="6">
    <location>
        <begin position="460"/>
        <end position="490"/>
    </location>
</feature>
<comment type="caution">
    <text evidence="8">The sequence shown here is derived from an EMBL/GenBank/DDBJ whole genome shotgun (WGS) entry which is preliminary data.</text>
</comment>
<feature type="compositionally biased region" description="Polar residues" evidence="6">
    <location>
        <begin position="604"/>
        <end position="613"/>
    </location>
</feature>
<feature type="compositionally biased region" description="Pro residues" evidence="6">
    <location>
        <begin position="693"/>
        <end position="702"/>
    </location>
</feature>
<dbReference type="GO" id="GO:0016020">
    <property type="term" value="C:membrane"/>
    <property type="evidence" value="ECO:0007669"/>
    <property type="project" value="UniProtKB-SubCell"/>
</dbReference>
<dbReference type="GO" id="GO:0005254">
    <property type="term" value="F:chloride channel activity"/>
    <property type="evidence" value="ECO:0007669"/>
    <property type="project" value="InterPro"/>
</dbReference>
<dbReference type="AlphaFoldDB" id="A0A553P8E2"/>
<feature type="region of interest" description="Disordered" evidence="6">
    <location>
        <begin position="594"/>
        <end position="613"/>
    </location>
</feature>
<dbReference type="InterPro" id="IPR000615">
    <property type="entry name" value="Bestrophin"/>
</dbReference>
<evidence type="ECO:0000256" key="3">
    <source>
        <dbReference type="ARBA" id="ARBA00022989"/>
    </source>
</evidence>
<dbReference type="STRING" id="6832.A0A553P8E2"/>
<comment type="similarity">
    <text evidence="5">Belongs to the anion channel-forming bestrophin (TC 1.A.46) family. Calcium-sensitive chloride channel subfamily.</text>
</comment>
<feature type="transmembrane region" description="Helical" evidence="7">
    <location>
        <begin position="101"/>
        <end position="121"/>
    </location>
</feature>
<name>A0A553P8E2_TIGCA</name>
<dbReference type="Pfam" id="PF01062">
    <property type="entry name" value="Bestrophin"/>
    <property type="match status" value="1"/>
</dbReference>
<feature type="transmembrane region" description="Helical" evidence="7">
    <location>
        <begin position="303"/>
        <end position="321"/>
    </location>
</feature>
<evidence type="ECO:0008006" key="10">
    <source>
        <dbReference type="Google" id="ProtNLM"/>
    </source>
</evidence>
<keyword evidence="3 7" id="KW-1133">Transmembrane helix</keyword>
<proteinExistence type="inferred from homology"/>
<keyword evidence="4 7" id="KW-0472">Membrane</keyword>
<dbReference type="OrthoDB" id="201595at2759"/>
<feature type="compositionally biased region" description="Polar residues" evidence="6">
    <location>
        <begin position="465"/>
        <end position="477"/>
    </location>
</feature>
<evidence type="ECO:0000256" key="6">
    <source>
        <dbReference type="SAM" id="MobiDB-lite"/>
    </source>
</evidence>
<accession>A0A553P8E2</accession>
<evidence type="ECO:0000256" key="5">
    <source>
        <dbReference type="ARBA" id="ARBA00034769"/>
    </source>
</evidence>
<dbReference type="Proteomes" id="UP000318571">
    <property type="component" value="Chromosome 3"/>
</dbReference>
<feature type="transmembrane region" description="Helical" evidence="7">
    <location>
        <begin position="76"/>
        <end position="95"/>
    </location>
</feature>
<feature type="transmembrane region" description="Helical" evidence="7">
    <location>
        <begin position="37"/>
        <end position="55"/>
    </location>
</feature>
<dbReference type="InterPro" id="IPR021134">
    <property type="entry name" value="Bestrophin-like"/>
</dbReference>
<dbReference type="EMBL" id="VCGU01000007">
    <property type="protein sequence ID" value="TRY73961.1"/>
    <property type="molecule type" value="Genomic_DNA"/>
</dbReference>
<protein>
    <recommendedName>
        <fullName evidence="10">Bestrophin homolog</fullName>
    </recommendedName>
</protein>
<feature type="compositionally biased region" description="Polar residues" evidence="6">
    <location>
        <begin position="717"/>
        <end position="728"/>
    </location>
</feature>
<feature type="region of interest" description="Disordered" evidence="6">
    <location>
        <begin position="740"/>
        <end position="827"/>
    </location>
</feature>